<dbReference type="RefSeq" id="WP_109571830.1">
    <property type="nucleotide sequence ID" value="NZ_UHJL01000001.1"/>
</dbReference>
<name>A0A380RVM9_FIBSU</name>
<dbReference type="InterPro" id="IPR013783">
    <property type="entry name" value="Ig-like_fold"/>
</dbReference>
<gene>
    <name evidence="3" type="ORF">SAMN05661053_0293</name>
</gene>
<feature type="chain" id="PRO_5016871603" description="Cadherin domain-containing protein" evidence="2">
    <location>
        <begin position="25"/>
        <end position="2134"/>
    </location>
</feature>
<dbReference type="Pfam" id="PF17963">
    <property type="entry name" value="Big_9"/>
    <property type="match status" value="11"/>
</dbReference>
<organism evidence="3 4">
    <name type="scientific">Fibrobacter succinogenes</name>
    <name type="common">Bacteroides succinogenes</name>
    <dbReference type="NCBI Taxonomy" id="833"/>
    <lineage>
        <taxon>Bacteria</taxon>
        <taxon>Pseudomonadati</taxon>
        <taxon>Fibrobacterota</taxon>
        <taxon>Fibrobacteria</taxon>
        <taxon>Fibrobacterales</taxon>
        <taxon>Fibrobacteraceae</taxon>
        <taxon>Fibrobacter</taxon>
    </lineage>
</organism>
<accession>A0A380RVM9</accession>
<keyword evidence="2" id="KW-0732">Signal</keyword>
<evidence type="ECO:0008006" key="5">
    <source>
        <dbReference type="Google" id="ProtNLM"/>
    </source>
</evidence>
<reference evidence="3 4" key="1">
    <citation type="submission" date="2017-08" db="EMBL/GenBank/DDBJ databases">
        <authorList>
            <person name="de Groot N.N."/>
        </authorList>
    </citation>
    <scope>NUCLEOTIDE SEQUENCE [LARGE SCALE GENOMIC DNA]</scope>
    <source>
        <strain evidence="3 4">HM2</strain>
    </source>
</reference>
<dbReference type="Gene3D" id="2.60.40.2810">
    <property type="match status" value="1"/>
</dbReference>
<evidence type="ECO:0000313" key="3">
    <source>
        <dbReference type="EMBL" id="SUQ19067.1"/>
    </source>
</evidence>
<evidence type="ECO:0000256" key="2">
    <source>
        <dbReference type="SAM" id="SignalP"/>
    </source>
</evidence>
<feature type="signal peptide" evidence="2">
    <location>
        <begin position="1"/>
        <end position="24"/>
    </location>
</feature>
<feature type="compositionally biased region" description="Low complexity" evidence="1">
    <location>
        <begin position="25"/>
        <end position="46"/>
    </location>
</feature>
<feature type="compositionally biased region" description="Pro residues" evidence="1">
    <location>
        <begin position="47"/>
        <end position="57"/>
    </location>
</feature>
<proteinExistence type="predicted"/>
<dbReference type="Gene3D" id="2.60.40.10">
    <property type="entry name" value="Immunoglobulins"/>
    <property type="match status" value="6"/>
</dbReference>
<evidence type="ECO:0000313" key="4">
    <source>
        <dbReference type="Proteomes" id="UP000255423"/>
    </source>
</evidence>
<feature type="region of interest" description="Disordered" evidence="1">
    <location>
        <begin position="25"/>
        <end position="68"/>
    </location>
</feature>
<sequence length="2134" mass="236809">MNKLKRSMATLIASASVIATSSFAQNPAPADQAPQAAPAPAAAPVNEPAPEPAPANEPPQVGGIPGESILEGGTFSKIKLDNFVTDDTDQPSQIRWKVSGNKNLKVTIAPDHTVEIATPGPLWNGSEDITFTATDSKGASASETVNFAVESVNNPPVVTQIPSQVITEGQQFTKIRLDDFVNDPDHKKDQITWDTEVVPAGGAQADGDLSVTIDGNRVATIVVPDKHWFGAARIKFIANDPDYGSDNKTAAFTVTPVNDPPKITKKIPDQIIEEKNQFDMIPLADYVEDPDDDVMKLKWTVSGNKDLKIEIDKYGSAIATIPNEFWNGQERVTFTVTDAAGASAKQDVLFKVNSQNDAPEFVQNIPDQTIDEKQEFAPIQLGQYVKDPDHRIEMLKWAVSGAKDLKVSVSGGVATIRIPNKMWNGSESIKFKATDPEGASAECEAMFTVNSVNDLPKFIRPIPNQNINEKQQFTKIKLDDFVKDEDHKNSELSWDVEVKHQGQMPELGTLNVNIDDQHVATVEIPDPSWFGNTIATFTVTDPEGGSAKQDVALNVRSVNDPPVFKKIPDQVIEEKNEFTSFIMDDYLSDADHDFSKLKIEITGNKDLKVNIDNRSHEVSVKIPHDQWNGTETLMFTATDPEGARASTSAKFTVKAINDPPVMKDIREQTIKEKGEFQPIELDNFVEDLDHAKNRLKWTITGNKELKVAMDGAHVVRITPPSPQWHGAEALTFKVCDPDNACDERTANFTVESVNDVPMFVKQIMPQTIREKGQFQPIKLADMVKDLDNKLSDLSFSVSSKPAAGSKKKDSELKVNIDANKVATIVIPNKYWNGAEEITFTVTDPEGAKASSTALFTVESVNDLPEIKQVADQTIQEKGEFTPFNVSELVSDPDDRFESLKIDFTGNKDLKVDMSKAGIVTVKTPNKMWNGSEKVTFTVTDPSGAKARTTATFTVVSVNDPPVMKEIASQTVKEKESFKPIELDNFVEDLDHPKNRLKWKMEGQKELRVTMDATHKVTVTPPNASWNGSEKIRFTVTDPDGASDSKEVTFTVLSVNDAPEFVRDLRDQSIDEKKHFQPIKLADFVKDPDHKISELKWTFKVSPISQGSSKKKGGDEPAGETLRVQVGADQVANIVIPNKYWHGAANITFTATDPEGASASKTARFEVRSVNDAPVISASAPTGETILEGGRFKTIDLSTLAEDPDHPASSLKWEVSGNRDLKVDIRKDNTVIVSVPDKQWSGKENLTFSVTDPEGAYARHKMLFEVTRVNDPPTFVKRIPDQKIKEKETFKQIKLDEFVKDPDNKPNELRWRITGAKQLKAEISPSRVLTVTAPNKDFWCAPELMMLEVSDPDGAKTSQTITFEIVSVNDPPVLRDIPPQKIREKGQFKDIDLSKFVRDPDNSMDQLSWNVKVVKPESEHAKKSKKDKKKGKKDDDEEEETVKDAFSVVIYKGGLAHIDIADKYWHGERNVVFTVKDPDGATDSKTVNFVVESVNDAPVIRPILAQTIKEKEHFEPIDLTKFVSDPDHPTSSLKFEVAPTRALKATINSKKQLVVTTPDKYWNGSEKIRLDVTDPEGARASQQIDFEVTPVNDPPVITKEIGNQKIKEKERFTPVDLARIVHDPDNKPNELKWSVSGNNQLVVDIKNGRATVTTPNPNWFGKETLTFTVMDPAGDKQSDKATFEVIPVNDPPKFKPIPPQVIEEKKTFPAIDLTKFVTDPDNGVDELKWSIDGENPFAAAAPAKAKHNKKNKKKKKAKKHEDAPAPTFAKHELKYNISEKGILTVEVPNKYWNGSESVTINVFDPSKEKASIEVRFTVKSVNDAPVVKEIPGQTTLEGKAFKSINLDDFVTDPDHKKNEIRWKVSGAKNLDVRINANRVAEIKPRRDNWFGDETIIFTATDPAGASDKSVVKFIVKHVNAAPVMRDIPDFTIRENQNEGVIATIKLDQYARDKDHNFEDLKWKFTGQKQLQVTYNQAKKTVIVAQPYSHWKGKPERITFTVTDPEGATAHKTATFTVIAVNNAPETKPLSYQTREGETLKVPASTGLMSAAKDPDGDRLQSVKTVMKPRNGRIVLNETNGSFEYTPNKGFSGIDEFTYKVYDPSGLGSKVTNVEISVQFKPKDVRSNSANNKKKK</sequence>
<feature type="compositionally biased region" description="Basic residues" evidence="1">
    <location>
        <begin position="1743"/>
        <end position="1757"/>
    </location>
</feature>
<feature type="region of interest" description="Disordered" evidence="1">
    <location>
        <begin position="1415"/>
        <end position="1437"/>
    </location>
</feature>
<feature type="compositionally biased region" description="Basic residues" evidence="1">
    <location>
        <begin position="1421"/>
        <end position="1430"/>
    </location>
</feature>
<dbReference type="EMBL" id="UHJL01000001">
    <property type="protein sequence ID" value="SUQ19067.1"/>
    <property type="molecule type" value="Genomic_DNA"/>
</dbReference>
<dbReference type="Proteomes" id="UP000255423">
    <property type="component" value="Unassembled WGS sequence"/>
</dbReference>
<evidence type="ECO:0000256" key="1">
    <source>
        <dbReference type="SAM" id="MobiDB-lite"/>
    </source>
</evidence>
<protein>
    <recommendedName>
        <fullName evidence="5">Cadherin domain-containing protein</fullName>
    </recommendedName>
</protein>
<dbReference type="NCBIfam" id="NF012211">
    <property type="entry name" value="tand_rpt_95"/>
    <property type="match status" value="7"/>
</dbReference>
<feature type="region of interest" description="Disordered" evidence="1">
    <location>
        <begin position="1740"/>
        <end position="1766"/>
    </location>
</feature>